<comment type="subcellular location">
    <subcellularLocation>
        <location evidence="1">Membrane</location>
        <topology evidence="1">Multi-pass membrane protein</topology>
    </subcellularLocation>
</comment>
<reference evidence="9" key="1">
    <citation type="submission" date="2025-08" db="UniProtKB">
        <authorList>
            <consortium name="Ensembl"/>
        </authorList>
    </citation>
    <scope>IDENTIFICATION</scope>
</reference>
<dbReference type="GO" id="GO:0046935">
    <property type="term" value="F:1-phosphatidylinositol-3-kinase regulator activity"/>
    <property type="evidence" value="ECO:0007669"/>
    <property type="project" value="InterPro"/>
</dbReference>
<proteinExistence type="inferred from homology"/>
<feature type="compositionally biased region" description="Low complexity" evidence="6">
    <location>
        <begin position="816"/>
        <end position="825"/>
    </location>
</feature>
<dbReference type="SUPFAM" id="SSF103473">
    <property type="entry name" value="MFS general substrate transporter"/>
    <property type="match status" value="2"/>
</dbReference>
<keyword evidence="4 7" id="KW-1133">Transmembrane helix</keyword>
<evidence type="ECO:0000259" key="8">
    <source>
        <dbReference type="Pfam" id="PF12832"/>
    </source>
</evidence>
<dbReference type="Pfam" id="PF10486">
    <property type="entry name" value="PI3K_1B_p101"/>
    <property type="match status" value="2"/>
</dbReference>
<organism evidence="9 10">
    <name type="scientific">Oryzias sinensis</name>
    <name type="common">Chinese medaka</name>
    <dbReference type="NCBI Taxonomy" id="183150"/>
    <lineage>
        <taxon>Eukaryota</taxon>
        <taxon>Metazoa</taxon>
        <taxon>Chordata</taxon>
        <taxon>Craniata</taxon>
        <taxon>Vertebrata</taxon>
        <taxon>Euteleostomi</taxon>
        <taxon>Actinopterygii</taxon>
        <taxon>Neopterygii</taxon>
        <taxon>Teleostei</taxon>
        <taxon>Neoteleostei</taxon>
        <taxon>Acanthomorphata</taxon>
        <taxon>Ovalentaria</taxon>
        <taxon>Atherinomorphae</taxon>
        <taxon>Beloniformes</taxon>
        <taxon>Adrianichthyidae</taxon>
        <taxon>Oryziinae</taxon>
        <taxon>Oryzias</taxon>
    </lineage>
</organism>
<reference evidence="9" key="2">
    <citation type="submission" date="2025-09" db="UniProtKB">
        <authorList>
            <consortium name="Ensembl"/>
        </authorList>
    </citation>
    <scope>IDENTIFICATION</scope>
</reference>
<keyword evidence="5 7" id="KW-0472">Membrane</keyword>
<feature type="transmembrane region" description="Helical" evidence="7">
    <location>
        <begin position="287"/>
        <end position="307"/>
    </location>
</feature>
<dbReference type="InterPro" id="IPR019522">
    <property type="entry name" value="PIK3R5/6"/>
</dbReference>
<feature type="transmembrane region" description="Helical" evidence="7">
    <location>
        <begin position="635"/>
        <end position="655"/>
    </location>
</feature>
<evidence type="ECO:0000256" key="2">
    <source>
        <dbReference type="ARBA" id="ARBA00005241"/>
    </source>
</evidence>
<dbReference type="GeneTree" id="ENSGT00530000063599"/>
<evidence type="ECO:0000256" key="4">
    <source>
        <dbReference type="ARBA" id="ARBA00022989"/>
    </source>
</evidence>
<accession>A0A8C7YZ62</accession>
<dbReference type="Gene3D" id="1.20.1250.20">
    <property type="entry name" value="MFS general substrate transporter like domains"/>
    <property type="match status" value="2"/>
</dbReference>
<feature type="transmembrane region" description="Helical" evidence="7">
    <location>
        <begin position="475"/>
        <end position="497"/>
    </location>
</feature>
<feature type="region of interest" description="Disordered" evidence="6">
    <location>
        <begin position="380"/>
        <end position="417"/>
    </location>
</feature>
<dbReference type="AlphaFoldDB" id="A0A8C7YZ62"/>
<evidence type="ECO:0000256" key="3">
    <source>
        <dbReference type="ARBA" id="ARBA00022692"/>
    </source>
</evidence>
<comment type="similarity">
    <text evidence="2">Belongs to the major facilitator superfamily. MFSD6 family.</text>
</comment>
<evidence type="ECO:0000313" key="9">
    <source>
        <dbReference type="Ensembl" id="ENSOSIP00000033718.1"/>
    </source>
</evidence>
<feature type="domain" description="Major facilitator superfamily associated" evidence="8">
    <location>
        <begin position="256"/>
        <end position="755"/>
    </location>
</feature>
<feature type="transmembrane region" description="Helical" evidence="7">
    <location>
        <begin position="662"/>
        <end position="680"/>
    </location>
</feature>
<sequence length="825" mass="91028">MVLYYCRHAEQPLLMQLYQVEVRRVSLKLLKQKTSRFHVWIFFSQLTLAGGERRREVFIHSLELGHTAGTRALKSMGQLCIAHLKTATVASTPAQNTHVLIHTQLTWILSEGAAGKRFGIDEEREAVPLTLSVTYNKVAMSRRSQRVHREVVCTSINLYKTCQEADLLDLKDGLHMTMTEVLKRQCSKSKKSFNQLILISKAKVVNVQVIAGNDGTTFTVCLDQDEKKFIQGVTRRAMRRTKQIDISRALALSGTFSFLCSCSKASLLPFLTLYFRHLGLSPAMTGVVMGTQHCITLVWSPLSALLCRHYNKRRVVISCSLVLSAVIALLLLLVPPTDVSGSRFCNASNLRVEPNDSLAEELQVTRAGPQSWTTVHLKAPVSRTNTSVTRSKALPRQNATKETQAQPSAQNTPVLLSSVTNPTRNSSVLHSSINSSAEPLRLKRSEFISSKPEEKKRVSLDFLTSLKEMDVQTQLFFLLLFIVSAWEFVAAPLEWVVDDGLFEYLDFADMSDRHSSRELWGLLGGAFGVGVSGLLVSQLSCVLAAETPRSAAHFYTYAGLAGVALPAAVYHPLYLNRKRQRAGGLLKAVQLVQGSPRALLCALTVFLVGAAGSAVDNFLLWQMQDHGSSELHMGLSLSLALLSQAAFPLLAGWALKLLSPGRILVVGAASLGLQCFYYSFLWGAWAALPAQVLSCFSKGALWWAVRVHCGDLAVPGAERSVRRVYMSLALPLGSGVGSFAGGFVAQRFGLTWLFRGVAVGLMAWCTCLPLLQWRAPQQRRINYSRLLAADGSDATDSESEQERDWLDKAMEDDRSNNNNSRRTSH</sequence>
<evidence type="ECO:0000256" key="5">
    <source>
        <dbReference type="ARBA" id="ARBA00023136"/>
    </source>
</evidence>
<feature type="transmembrane region" description="Helical" evidence="7">
    <location>
        <begin position="596"/>
        <end position="615"/>
    </location>
</feature>
<feature type="region of interest" description="Disordered" evidence="6">
    <location>
        <begin position="790"/>
        <end position="825"/>
    </location>
</feature>
<feature type="transmembrane region" description="Helical" evidence="7">
    <location>
        <begin position="249"/>
        <end position="275"/>
    </location>
</feature>
<protein>
    <submittedName>
        <fullName evidence="9">Major facilitator superfamily domain containing 6-like</fullName>
    </submittedName>
</protein>
<evidence type="ECO:0000256" key="1">
    <source>
        <dbReference type="ARBA" id="ARBA00004141"/>
    </source>
</evidence>
<dbReference type="PANTHER" id="PTHR16172">
    <property type="entry name" value="MAJOR FACILITATOR SUPERFAMILY DOMAIN-CONTAINING PROTEIN 6-LIKE"/>
    <property type="match status" value="1"/>
</dbReference>
<evidence type="ECO:0000256" key="7">
    <source>
        <dbReference type="SAM" id="Phobius"/>
    </source>
</evidence>
<dbReference type="Proteomes" id="UP000694383">
    <property type="component" value="Unplaced"/>
</dbReference>
<feature type="compositionally biased region" description="Polar residues" evidence="6">
    <location>
        <begin position="397"/>
        <end position="417"/>
    </location>
</feature>
<feature type="transmembrane region" description="Helical" evidence="7">
    <location>
        <begin position="314"/>
        <end position="334"/>
    </location>
</feature>
<evidence type="ECO:0000313" key="10">
    <source>
        <dbReference type="Proteomes" id="UP000694383"/>
    </source>
</evidence>
<dbReference type="GO" id="GO:0005944">
    <property type="term" value="C:phosphatidylinositol 3-kinase complex, class IB"/>
    <property type="evidence" value="ECO:0007669"/>
    <property type="project" value="InterPro"/>
</dbReference>
<dbReference type="InterPro" id="IPR024989">
    <property type="entry name" value="MFS_assoc_dom"/>
</dbReference>
<feature type="compositionally biased region" description="Basic and acidic residues" evidence="6">
    <location>
        <begin position="800"/>
        <end position="815"/>
    </location>
</feature>
<dbReference type="Ensembl" id="ENSOSIT00000035538.1">
    <property type="protein sequence ID" value="ENSOSIP00000033718.1"/>
    <property type="gene ID" value="ENSOSIG00000017025.1"/>
</dbReference>
<keyword evidence="3 7" id="KW-0812">Transmembrane</keyword>
<evidence type="ECO:0000256" key="6">
    <source>
        <dbReference type="SAM" id="MobiDB-lite"/>
    </source>
</evidence>
<name>A0A8C7YZ62_9TELE</name>
<feature type="transmembrane region" description="Helical" evidence="7">
    <location>
        <begin position="752"/>
        <end position="771"/>
    </location>
</feature>
<dbReference type="InterPro" id="IPR051717">
    <property type="entry name" value="MFS_MFSD6"/>
</dbReference>
<dbReference type="PANTHER" id="PTHR16172:SF41">
    <property type="entry name" value="MAJOR FACILITATOR SUPERFAMILY DOMAIN-CONTAINING PROTEIN 6-LIKE"/>
    <property type="match status" value="1"/>
</dbReference>
<dbReference type="Pfam" id="PF12832">
    <property type="entry name" value="MFS_1_like"/>
    <property type="match status" value="1"/>
</dbReference>
<keyword evidence="10" id="KW-1185">Reference proteome</keyword>
<feature type="transmembrane region" description="Helical" evidence="7">
    <location>
        <begin position="518"/>
        <end position="545"/>
    </location>
</feature>
<dbReference type="InterPro" id="IPR036259">
    <property type="entry name" value="MFS_trans_sf"/>
</dbReference>
<feature type="transmembrane region" description="Helical" evidence="7">
    <location>
        <begin position="557"/>
        <end position="575"/>
    </location>
</feature>